<dbReference type="Proteomes" id="UP000533476">
    <property type="component" value="Unassembled WGS sequence"/>
</dbReference>
<dbReference type="InterPro" id="IPR036791">
    <property type="entry name" value="Ribosomal_bL9_C_sf"/>
</dbReference>
<protein>
    <recommendedName>
        <fullName evidence="6 7">Large ribosomal subunit protein bL9</fullName>
    </recommendedName>
</protein>
<dbReference type="PANTHER" id="PTHR21368">
    <property type="entry name" value="50S RIBOSOMAL PROTEIN L9"/>
    <property type="match status" value="1"/>
</dbReference>
<accession>A0A7Y0L0S6</accession>
<evidence type="ECO:0000259" key="9">
    <source>
        <dbReference type="Pfam" id="PF01281"/>
    </source>
</evidence>
<comment type="caution">
    <text evidence="11">The sequence shown here is derived from an EMBL/GenBank/DDBJ whole genome shotgun (WGS) entry which is preliminary data.</text>
</comment>
<dbReference type="GO" id="GO:0006412">
    <property type="term" value="P:translation"/>
    <property type="evidence" value="ECO:0007669"/>
    <property type="project" value="UniProtKB-UniRule"/>
</dbReference>
<reference evidence="11 12" key="1">
    <citation type="submission" date="2020-04" db="EMBL/GenBank/DDBJ databases">
        <authorList>
            <person name="Zhang R."/>
            <person name="Schippers A."/>
        </authorList>
    </citation>
    <scope>NUCLEOTIDE SEQUENCE [LARGE SCALE GENOMIC DNA]</scope>
    <source>
        <strain evidence="11 12">DSM 109850</strain>
    </source>
</reference>
<proteinExistence type="inferred from homology"/>
<evidence type="ECO:0000256" key="7">
    <source>
        <dbReference type="HAMAP-Rule" id="MF_00503"/>
    </source>
</evidence>
<evidence type="ECO:0000256" key="5">
    <source>
        <dbReference type="ARBA" id="ARBA00023274"/>
    </source>
</evidence>
<sequence>MRVIFQADVKGVAKAGEIKEVKDGYARNFLIPKGLAVEATSGRERALNDKKLHEKKKRDQERQEMQQLADRLKDQTVVIQAKAGEGGRLFGAVTNADVAKALGNLGHAVDRKKISMEDIKHLGESHAVLHLYAGITANVVVRVEAES</sequence>
<evidence type="ECO:0000256" key="8">
    <source>
        <dbReference type="SAM" id="MobiDB-lite"/>
    </source>
</evidence>
<evidence type="ECO:0000256" key="1">
    <source>
        <dbReference type="ARBA" id="ARBA00010605"/>
    </source>
</evidence>
<evidence type="ECO:0000256" key="6">
    <source>
        <dbReference type="ARBA" id="ARBA00035292"/>
    </source>
</evidence>
<evidence type="ECO:0000313" key="11">
    <source>
        <dbReference type="EMBL" id="NMP20938.1"/>
    </source>
</evidence>
<dbReference type="AlphaFoldDB" id="A0A7Y0L0S6"/>
<keyword evidence="4 7" id="KW-0689">Ribosomal protein</keyword>
<comment type="function">
    <text evidence="7">Binds to the 23S rRNA.</text>
</comment>
<name>A0A7Y0L0S6_9FIRM</name>
<dbReference type="InterPro" id="IPR009027">
    <property type="entry name" value="Ribosomal_bL9/RNase_H1_N"/>
</dbReference>
<evidence type="ECO:0000256" key="3">
    <source>
        <dbReference type="ARBA" id="ARBA00022884"/>
    </source>
</evidence>
<evidence type="ECO:0000313" key="12">
    <source>
        <dbReference type="Proteomes" id="UP000533476"/>
    </source>
</evidence>
<keyword evidence="3 7" id="KW-0694">RNA-binding</keyword>
<dbReference type="Pfam" id="PF01281">
    <property type="entry name" value="Ribosomal_L9_N"/>
    <property type="match status" value="1"/>
</dbReference>
<dbReference type="GO" id="GO:0019843">
    <property type="term" value="F:rRNA binding"/>
    <property type="evidence" value="ECO:0007669"/>
    <property type="project" value="UniProtKB-UniRule"/>
</dbReference>
<gene>
    <name evidence="7" type="primary">rplI</name>
    <name evidence="11" type="ORF">HIJ39_01015</name>
</gene>
<dbReference type="GO" id="GO:0003735">
    <property type="term" value="F:structural constituent of ribosome"/>
    <property type="evidence" value="ECO:0007669"/>
    <property type="project" value="InterPro"/>
</dbReference>
<dbReference type="Pfam" id="PF03948">
    <property type="entry name" value="Ribosomal_L9_C"/>
    <property type="match status" value="1"/>
</dbReference>
<dbReference type="InterPro" id="IPR020594">
    <property type="entry name" value="Ribosomal_bL9_bac/chp"/>
</dbReference>
<dbReference type="GO" id="GO:0005840">
    <property type="term" value="C:ribosome"/>
    <property type="evidence" value="ECO:0007669"/>
    <property type="project" value="UniProtKB-KW"/>
</dbReference>
<dbReference type="EMBL" id="JABBVZ010000002">
    <property type="protein sequence ID" value="NMP20938.1"/>
    <property type="molecule type" value="Genomic_DNA"/>
</dbReference>
<dbReference type="Gene3D" id="3.10.430.100">
    <property type="entry name" value="Ribosomal protein L9, C-terminal domain"/>
    <property type="match status" value="1"/>
</dbReference>
<feature type="domain" description="Large ribosomal subunit protein bL9 C-terminal" evidence="10">
    <location>
        <begin position="63"/>
        <end position="145"/>
    </location>
</feature>
<keyword evidence="2 7" id="KW-0699">rRNA-binding</keyword>
<dbReference type="InterPro" id="IPR000244">
    <property type="entry name" value="Ribosomal_bL9"/>
</dbReference>
<dbReference type="InterPro" id="IPR020069">
    <property type="entry name" value="Ribosomal_bL9_C"/>
</dbReference>
<organism evidence="11 12">
    <name type="scientific">Sulfobacillus harzensis</name>
    <dbReference type="NCBI Taxonomy" id="2729629"/>
    <lineage>
        <taxon>Bacteria</taxon>
        <taxon>Bacillati</taxon>
        <taxon>Bacillota</taxon>
        <taxon>Clostridia</taxon>
        <taxon>Eubacteriales</taxon>
        <taxon>Clostridiales Family XVII. Incertae Sedis</taxon>
        <taxon>Sulfobacillus</taxon>
    </lineage>
</organism>
<feature type="domain" description="Ribosomal protein L9" evidence="9">
    <location>
        <begin position="1"/>
        <end position="44"/>
    </location>
</feature>
<feature type="region of interest" description="Disordered" evidence="8">
    <location>
        <begin position="42"/>
        <end position="66"/>
    </location>
</feature>
<evidence type="ECO:0000256" key="4">
    <source>
        <dbReference type="ARBA" id="ARBA00022980"/>
    </source>
</evidence>
<dbReference type="InterPro" id="IPR036935">
    <property type="entry name" value="Ribosomal_bL9_N_sf"/>
</dbReference>
<dbReference type="SUPFAM" id="SSF55653">
    <property type="entry name" value="Ribosomal protein L9 C-domain"/>
    <property type="match status" value="1"/>
</dbReference>
<comment type="similarity">
    <text evidence="1 7">Belongs to the bacterial ribosomal protein bL9 family.</text>
</comment>
<dbReference type="InterPro" id="IPR020070">
    <property type="entry name" value="Ribosomal_bL9_N"/>
</dbReference>
<dbReference type="NCBIfam" id="TIGR00158">
    <property type="entry name" value="L9"/>
    <property type="match status" value="1"/>
</dbReference>
<evidence type="ECO:0000259" key="10">
    <source>
        <dbReference type="Pfam" id="PF03948"/>
    </source>
</evidence>
<dbReference type="RefSeq" id="WP_169095779.1">
    <property type="nucleotide sequence ID" value="NZ_JABBVZ010000002.1"/>
</dbReference>
<dbReference type="SUPFAM" id="SSF55658">
    <property type="entry name" value="L9 N-domain-like"/>
    <property type="match status" value="1"/>
</dbReference>
<keyword evidence="5 7" id="KW-0687">Ribonucleoprotein</keyword>
<keyword evidence="12" id="KW-1185">Reference proteome</keyword>
<dbReference type="Gene3D" id="3.40.5.10">
    <property type="entry name" value="Ribosomal protein L9, N-terminal domain"/>
    <property type="match status" value="1"/>
</dbReference>
<dbReference type="GO" id="GO:1990904">
    <property type="term" value="C:ribonucleoprotein complex"/>
    <property type="evidence" value="ECO:0007669"/>
    <property type="project" value="UniProtKB-KW"/>
</dbReference>
<dbReference type="HAMAP" id="MF_00503">
    <property type="entry name" value="Ribosomal_bL9"/>
    <property type="match status" value="1"/>
</dbReference>
<evidence type="ECO:0000256" key="2">
    <source>
        <dbReference type="ARBA" id="ARBA00022730"/>
    </source>
</evidence>